<gene>
    <name evidence="1" type="ORF">HU668_18080</name>
</gene>
<accession>A0A7Y6NH09</accession>
<evidence type="ECO:0000313" key="1">
    <source>
        <dbReference type="EMBL" id="NUY98367.1"/>
    </source>
</evidence>
<protein>
    <submittedName>
        <fullName evidence="1">Uncharacterized protein</fullName>
    </submittedName>
</protein>
<organism evidence="1 2">
    <name type="scientific">Pantoea brenneri</name>
    <dbReference type="NCBI Taxonomy" id="472694"/>
    <lineage>
        <taxon>Bacteria</taxon>
        <taxon>Pseudomonadati</taxon>
        <taxon>Pseudomonadota</taxon>
        <taxon>Gammaproteobacteria</taxon>
        <taxon>Enterobacterales</taxon>
        <taxon>Erwiniaceae</taxon>
        <taxon>Pantoea</taxon>
    </lineage>
</organism>
<evidence type="ECO:0000313" key="2">
    <source>
        <dbReference type="Proteomes" id="UP000566985"/>
    </source>
</evidence>
<dbReference type="GeneID" id="57347010"/>
<comment type="caution">
    <text evidence="1">The sequence shown here is derived from an EMBL/GenBank/DDBJ whole genome shotgun (WGS) entry which is preliminary data.</text>
</comment>
<sequence>MEPVEISIGRPGNSLDDHAVVRIVIRIDMGKTITVEMNAIEFALVLTGASDRPATMRTRNLELKKVTK</sequence>
<dbReference type="RefSeq" id="WP_069729452.1">
    <property type="nucleotide sequence ID" value="NZ_JABWPE010000025.1"/>
</dbReference>
<name>A0A7Y6NH09_9GAMM</name>
<dbReference type="Proteomes" id="UP000566985">
    <property type="component" value="Unassembled WGS sequence"/>
</dbReference>
<dbReference type="EMBL" id="JABWPM010000025">
    <property type="protein sequence ID" value="NUY98367.1"/>
    <property type="molecule type" value="Genomic_DNA"/>
</dbReference>
<proteinExistence type="predicted"/>
<dbReference type="AlphaFoldDB" id="A0A7Y6NH09"/>
<reference evidence="1 2" key="1">
    <citation type="submission" date="2020-05" db="EMBL/GenBank/DDBJ databases">
        <title>Whole Genome Sequences of Enterobacteriales Associated with the International Space Station.</title>
        <authorList>
            <person name="Bharadwaj A."/>
            <person name="Daudu R."/>
            <person name="Singh N."/>
            <person name="Wood J."/>
            <person name="Debieu M."/>
            <person name="Mason C."/>
            <person name="Wang C."/>
            <person name="Venkateswaran K."/>
        </authorList>
    </citation>
    <scope>NUCLEOTIDE SEQUENCE [LARGE SCALE GENOMIC DNA]</scope>
    <source>
        <strain evidence="1 2">IF5SW-B1</strain>
    </source>
</reference>